<dbReference type="PANTHER" id="PTHR43546">
    <property type="entry name" value="UPF0173 METAL-DEPENDENT HYDROLASE MJ1163-RELATED"/>
    <property type="match status" value="1"/>
</dbReference>
<sequence>MTVESDWEDWLPRAVESASPDGLAIWYLGCNGFILKSSGGTTVFVDPYLGTGDPPRTVRMIPVPFNPEDITECDAVFGTHEHVDHVHGPSQAPILAGTGADYYTTDSGHEVIDDEGWMEHWSVVDDQLHEVAEGDTVEVGDLTVHVEPANDPDADHPVSYVFEHESGTFFHGGDARPGEFEAVGERYDIDAAALAFGAVGMIDDKETGEPKRTKWYNDENMIVEAANELQLDTLLPTHWDMWKGMTTEPTVLHNHANSFEYPESLSVVEIGDRYDL</sequence>
<evidence type="ECO:0000256" key="1">
    <source>
        <dbReference type="ARBA" id="ARBA00022801"/>
    </source>
</evidence>
<organism evidence="3 4">
    <name type="scientific">Haloarcula salina</name>
    <dbReference type="NCBI Taxonomy" id="1429914"/>
    <lineage>
        <taxon>Archaea</taxon>
        <taxon>Methanobacteriati</taxon>
        <taxon>Methanobacteriota</taxon>
        <taxon>Stenosarchaea group</taxon>
        <taxon>Halobacteria</taxon>
        <taxon>Halobacteriales</taxon>
        <taxon>Haloarculaceae</taxon>
        <taxon>Haloarcula</taxon>
    </lineage>
</organism>
<reference evidence="3" key="1">
    <citation type="submission" date="2021-06" db="EMBL/GenBank/DDBJ databases">
        <title>New haloarchaea isolates fom saline soil.</title>
        <authorList>
            <person name="Duran-Viseras A."/>
            <person name="Sanchez-Porro C.S."/>
            <person name="Ventosa A."/>
        </authorList>
    </citation>
    <scope>NUCLEOTIDE SEQUENCE</scope>
    <source>
        <strain evidence="3">JCM 18369</strain>
    </source>
</reference>
<proteinExistence type="predicted"/>
<dbReference type="AlphaFoldDB" id="A0AA41KH28"/>
<dbReference type="InterPro" id="IPR036866">
    <property type="entry name" value="RibonucZ/Hydroxyglut_hydro"/>
</dbReference>
<dbReference type="GO" id="GO:0016787">
    <property type="term" value="F:hydrolase activity"/>
    <property type="evidence" value="ECO:0007669"/>
    <property type="project" value="UniProtKB-KW"/>
</dbReference>
<dbReference type="SUPFAM" id="SSF56281">
    <property type="entry name" value="Metallo-hydrolase/oxidoreductase"/>
    <property type="match status" value="1"/>
</dbReference>
<protein>
    <submittedName>
        <fullName evidence="3">MBL fold metallo-hydrolase</fullName>
    </submittedName>
</protein>
<keyword evidence="1" id="KW-0378">Hydrolase</keyword>
<keyword evidence="4" id="KW-1185">Reference proteome</keyword>
<evidence type="ECO:0000313" key="3">
    <source>
        <dbReference type="EMBL" id="MBV0901301.1"/>
    </source>
</evidence>
<gene>
    <name evidence="3" type="ORF">KTS37_05815</name>
</gene>
<dbReference type="EMBL" id="JAHQXE010000001">
    <property type="protein sequence ID" value="MBV0901301.1"/>
    <property type="molecule type" value="Genomic_DNA"/>
</dbReference>
<dbReference type="Pfam" id="PF12706">
    <property type="entry name" value="Lactamase_B_2"/>
    <property type="match status" value="1"/>
</dbReference>
<dbReference type="InterPro" id="IPR001279">
    <property type="entry name" value="Metallo-B-lactamas"/>
</dbReference>
<dbReference type="RefSeq" id="WP_162414918.1">
    <property type="nucleotide sequence ID" value="NZ_JAHQXE010000001.1"/>
</dbReference>
<accession>A0AA41KH28</accession>
<dbReference type="Proteomes" id="UP001166304">
    <property type="component" value="Unassembled WGS sequence"/>
</dbReference>
<dbReference type="Gene3D" id="3.60.15.10">
    <property type="entry name" value="Ribonuclease Z/Hydroxyacylglutathione hydrolase-like"/>
    <property type="match status" value="1"/>
</dbReference>
<comment type="caution">
    <text evidence="3">The sequence shown here is derived from an EMBL/GenBank/DDBJ whole genome shotgun (WGS) entry which is preliminary data.</text>
</comment>
<dbReference type="PANTHER" id="PTHR43546:SF9">
    <property type="entry name" value="L-ASCORBATE-6-PHOSPHATE LACTONASE ULAG-RELATED"/>
    <property type="match status" value="1"/>
</dbReference>
<dbReference type="InterPro" id="IPR050114">
    <property type="entry name" value="UPF0173_UPF0282_UlaG_hydrolase"/>
</dbReference>
<evidence type="ECO:0000259" key="2">
    <source>
        <dbReference type="Pfam" id="PF12706"/>
    </source>
</evidence>
<evidence type="ECO:0000313" key="4">
    <source>
        <dbReference type="Proteomes" id="UP001166304"/>
    </source>
</evidence>
<name>A0AA41KH28_9EURY</name>
<feature type="domain" description="Metallo-beta-lactamase" evidence="2">
    <location>
        <begin position="42"/>
        <end position="239"/>
    </location>
</feature>